<dbReference type="InterPro" id="IPR050336">
    <property type="entry name" value="Chromosome_partition/occlusion"/>
</dbReference>
<dbReference type="GO" id="GO:0005694">
    <property type="term" value="C:chromosome"/>
    <property type="evidence" value="ECO:0007669"/>
    <property type="project" value="TreeGrafter"/>
</dbReference>
<evidence type="ECO:0000256" key="1">
    <source>
        <dbReference type="SAM" id="MobiDB-lite"/>
    </source>
</evidence>
<feature type="domain" description="ParB-like N-terminal" evidence="2">
    <location>
        <begin position="8"/>
        <end position="91"/>
    </location>
</feature>
<dbReference type="InterPro" id="IPR036086">
    <property type="entry name" value="ParB/Sulfiredoxin_sf"/>
</dbReference>
<dbReference type="InterPro" id="IPR003115">
    <property type="entry name" value="ParB_N"/>
</dbReference>
<reference evidence="3 4" key="1">
    <citation type="submission" date="2020-08" db="EMBL/GenBank/DDBJ databases">
        <title>Sequencing the genomes of 1000 actinobacteria strains.</title>
        <authorList>
            <person name="Klenk H.-P."/>
        </authorList>
    </citation>
    <scope>NUCLEOTIDE SEQUENCE [LARGE SCALE GENOMIC DNA]</scope>
    <source>
        <strain evidence="3 4">DSM 44593</strain>
    </source>
</reference>
<dbReference type="SMART" id="SM00470">
    <property type="entry name" value="ParB"/>
    <property type="match status" value="1"/>
</dbReference>
<accession>A0A841EIP9</accession>
<evidence type="ECO:0000259" key="2">
    <source>
        <dbReference type="SMART" id="SM00470"/>
    </source>
</evidence>
<organism evidence="3 4">
    <name type="scientific">Streptomonospora salina</name>
    <dbReference type="NCBI Taxonomy" id="104205"/>
    <lineage>
        <taxon>Bacteria</taxon>
        <taxon>Bacillati</taxon>
        <taxon>Actinomycetota</taxon>
        <taxon>Actinomycetes</taxon>
        <taxon>Streptosporangiales</taxon>
        <taxon>Nocardiopsidaceae</taxon>
        <taxon>Streptomonospora</taxon>
    </lineage>
</organism>
<proteinExistence type="predicted"/>
<dbReference type="Pfam" id="PF02195">
    <property type="entry name" value="ParB_N"/>
    <property type="match status" value="1"/>
</dbReference>
<dbReference type="PANTHER" id="PTHR33375:SF1">
    <property type="entry name" value="CHROMOSOME-PARTITIONING PROTEIN PARB-RELATED"/>
    <property type="match status" value="1"/>
</dbReference>
<evidence type="ECO:0000313" key="3">
    <source>
        <dbReference type="EMBL" id="MBB6000230.1"/>
    </source>
</evidence>
<dbReference type="Proteomes" id="UP000578077">
    <property type="component" value="Unassembled WGS sequence"/>
</dbReference>
<evidence type="ECO:0000313" key="4">
    <source>
        <dbReference type="Proteomes" id="UP000578077"/>
    </source>
</evidence>
<dbReference type="RefSeq" id="WP_184637529.1">
    <property type="nucleotide sequence ID" value="NZ_BAABKT010000029.1"/>
</dbReference>
<dbReference type="SUPFAM" id="SSF110849">
    <property type="entry name" value="ParB/Sulfiredoxin"/>
    <property type="match status" value="1"/>
</dbReference>
<feature type="region of interest" description="Disordered" evidence="1">
    <location>
        <begin position="136"/>
        <end position="167"/>
    </location>
</feature>
<dbReference type="GO" id="GO:0045881">
    <property type="term" value="P:positive regulation of sporulation resulting in formation of a cellular spore"/>
    <property type="evidence" value="ECO:0007669"/>
    <property type="project" value="TreeGrafter"/>
</dbReference>
<dbReference type="Gene3D" id="3.90.1530.10">
    <property type="entry name" value="Conserved hypothetical protein from pyrococcus furiosus pfu- 392566-001, ParB domain"/>
    <property type="match status" value="1"/>
</dbReference>
<dbReference type="AlphaFoldDB" id="A0A841EIP9"/>
<dbReference type="EMBL" id="JACHLY010000001">
    <property type="protein sequence ID" value="MBB6000230.1"/>
    <property type="molecule type" value="Genomic_DNA"/>
</dbReference>
<protein>
    <submittedName>
        <fullName evidence="3">ParB-like chromosome segregation protein Spo0J</fullName>
    </submittedName>
</protein>
<gene>
    <name evidence="3" type="ORF">HNR25_003981</name>
</gene>
<name>A0A841EIP9_9ACTN</name>
<dbReference type="GO" id="GO:0007059">
    <property type="term" value="P:chromosome segregation"/>
    <property type="evidence" value="ECO:0007669"/>
    <property type="project" value="TreeGrafter"/>
</dbReference>
<comment type="caution">
    <text evidence="3">The sequence shown here is derived from an EMBL/GenBank/DDBJ whole genome shotgun (WGS) entry which is preliminary data.</text>
</comment>
<sequence length="231" mass="24763">MIADQKYELVPIGKLEPHPDNPRRGDTGAIAESIEHNGFYGAVIAQKSTGRILAGNHRWKAAKTQGEKKVPVLWIDVDDDRARKILLADNKTNDLATYDEKALLALLDDVGADASALAGTAYSVDDLEDLAVRVGEVPTSEPAPIHPDYAESEEEEHERTANLGANTGSASGLRDLVVVLPLDEHAAAVERISELREAADAEASSGEIVLAALRAAEPEAMRAHLHLRDAA</sequence>
<keyword evidence="4" id="KW-1185">Reference proteome</keyword>
<dbReference type="PANTHER" id="PTHR33375">
    <property type="entry name" value="CHROMOSOME-PARTITIONING PROTEIN PARB-RELATED"/>
    <property type="match status" value="1"/>
</dbReference>